<proteinExistence type="predicted"/>
<evidence type="ECO:0000313" key="3">
    <source>
        <dbReference type="Proteomes" id="UP001153328"/>
    </source>
</evidence>
<feature type="compositionally biased region" description="Basic residues" evidence="1">
    <location>
        <begin position="72"/>
        <end position="94"/>
    </location>
</feature>
<dbReference type="EMBL" id="CAJVAX010000008">
    <property type="protein sequence ID" value="CAG7623425.1"/>
    <property type="molecule type" value="Genomic_DNA"/>
</dbReference>
<evidence type="ECO:0000313" key="2">
    <source>
        <dbReference type="EMBL" id="CAG7623425.1"/>
    </source>
</evidence>
<sequence length="107" mass="11243">MPPAAPDPRPEGPALPVANLRRAETGPAGVLRGQQWGGRQVLIRQGDPDDSTDRPFAAPRGGGGHASQPLRRPSRRPAARPAHRPARHAGRRRVGQPGVRAAADPVG</sequence>
<evidence type="ECO:0000256" key="1">
    <source>
        <dbReference type="SAM" id="MobiDB-lite"/>
    </source>
</evidence>
<feature type="region of interest" description="Disordered" evidence="1">
    <location>
        <begin position="1"/>
        <end position="107"/>
    </location>
</feature>
<gene>
    <name evidence="2" type="ORF">SBRY_160038</name>
</gene>
<dbReference type="AlphaFoldDB" id="A0A9W4E6M8"/>
<comment type="caution">
    <text evidence="2">The sequence shown here is derived from an EMBL/GenBank/DDBJ whole genome shotgun (WGS) entry which is preliminary data.</text>
</comment>
<name>A0A9W4E6M8_9ACTN</name>
<feature type="compositionally biased region" description="Pro residues" evidence="1">
    <location>
        <begin position="1"/>
        <end position="13"/>
    </location>
</feature>
<dbReference type="Proteomes" id="UP001153328">
    <property type="component" value="Unassembled WGS sequence"/>
</dbReference>
<protein>
    <submittedName>
        <fullName evidence="2">Conserved oligomeric Golgi complex component 8</fullName>
    </submittedName>
</protein>
<reference evidence="2" key="1">
    <citation type="submission" date="2021-06" db="EMBL/GenBank/DDBJ databases">
        <authorList>
            <person name="Arsene-Ploetze F."/>
        </authorList>
    </citation>
    <scope>NUCLEOTIDE SEQUENCE</scope>
    <source>
        <strain evidence="2">SBRY1</strain>
    </source>
</reference>
<keyword evidence="3" id="KW-1185">Reference proteome</keyword>
<accession>A0A9W4E6M8</accession>
<organism evidence="2 3">
    <name type="scientific">Actinacidiphila bryophytorum</name>
    <dbReference type="NCBI Taxonomy" id="1436133"/>
    <lineage>
        <taxon>Bacteria</taxon>
        <taxon>Bacillati</taxon>
        <taxon>Actinomycetota</taxon>
        <taxon>Actinomycetes</taxon>
        <taxon>Kitasatosporales</taxon>
        <taxon>Streptomycetaceae</taxon>
        <taxon>Actinacidiphila</taxon>
    </lineage>
</organism>